<name>A0A6J5MBH2_9CAUD</name>
<accession>A0A6J5MBH2</accession>
<proteinExistence type="predicted"/>
<evidence type="ECO:0000313" key="1">
    <source>
        <dbReference type="EMBL" id="CAB4143662.1"/>
    </source>
</evidence>
<organism evidence="1">
    <name type="scientific">uncultured Caudovirales phage</name>
    <dbReference type="NCBI Taxonomy" id="2100421"/>
    <lineage>
        <taxon>Viruses</taxon>
        <taxon>Duplodnaviria</taxon>
        <taxon>Heunggongvirae</taxon>
        <taxon>Uroviricota</taxon>
        <taxon>Caudoviricetes</taxon>
        <taxon>Peduoviridae</taxon>
        <taxon>Maltschvirus</taxon>
        <taxon>Maltschvirus maltsch</taxon>
    </lineage>
</organism>
<protein>
    <submittedName>
        <fullName evidence="1">Uncharacterized protein</fullName>
    </submittedName>
</protein>
<reference evidence="1" key="1">
    <citation type="submission" date="2020-04" db="EMBL/GenBank/DDBJ databases">
        <authorList>
            <person name="Chiriac C."/>
            <person name="Salcher M."/>
            <person name="Ghai R."/>
            <person name="Kavagutti S V."/>
        </authorList>
    </citation>
    <scope>NUCLEOTIDE SEQUENCE</scope>
</reference>
<dbReference type="EMBL" id="LR796421">
    <property type="protein sequence ID" value="CAB4143662.1"/>
    <property type="molecule type" value="Genomic_DNA"/>
</dbReference>
<sequence length="523" mass="50985">MATWKKVLVSGSAIEVSQLNVGANQQITTSPATTFLSGSFSGSFQGNGANLTGVTATAVFPTTQLTPLQTTSQVFVSDGSNKYATVAQFQSASWAGVSGDITINPTTGVAAIAANSVALGTDTTGDYVASITSGNGLTGGTTGEGSTPTLAVGQGTHITVNADDVAVNTTTLLPALSGSIFTTVSGDITITAGGVAAIAANSVALGTDTTGDYVSTITAGAGVFTTGASSGETIAHTVSINSGSMLAYYTGSTFGAVSGDITITAGGVAAIGTGVIVNADVAAGAAIAASKINFAGTSIVSASVLSSPAQGQALLTTNGVAGSTIDLGLETTDSPTFGGLTLTNGNIAVNNGTSTAITTTGTTAAVFNTTATTVNAFGAGTAISIGAATGNTTVNNSLVVTGDLTVNGTTTTIDTTNVTIEDRFLILNHGSGSISPTSEGGIIIEGTTTNSGSAFYYDGDTVGRWGIAPNIGAAAISVAANSFMVSVSGSSGAPTGNPLYGGSTNGFGNMYINTSNEDIFIYS</sequence>
<gene>
    <name evidence="1" type="ORF">UFOVP450_193</name>
</gene>